<accession>A0A1F8C1X8</accession>
<dbReference type="STRING" id="1802525.A2975_04285"/>
<dbReference type="Proteomes" id="UP000178429">
    <property type="component" value="Unassembled WGS sequence"/>
</dbReference>
<sequence>MMDFTSFQIYHNSKSDTLDVILHGGSSEGMEMSLIRKVYQLSVNQGHSVIAFNFPFAERGQDQSSGPELVEELGVLQKFLDFCDYKKYKKVRLISKSLGGIVASFYLDKLNKSLRSKFSIIILGYVTGSLRLKNFNGPITVIQGEKDKFGNIEVVKGDLKDVKSRQIRYFEIPKADHSYRDTETKEPVYEDKAMEIFSDLEEK</sequence>
<dbReference type="EMBL" id="MGHL01000006">
    <property type="protein sequence ID" value="OGM70262.1"/>
    <property type="molecule type" value="Genomic_DNA"/>
</dbReference>
<dbReference type="SUPFAM" id="SSF53474">
    <property type="entry name" value="alpha/beta-Hydrolases"/>
    <property type="match status" value="1"/>
</dbReference>
<organism evidence="2 3">
    <name type="scientific">Candidatus Woesebacteria bacterium RIFCSPLOWO2_01_FULL_44_14</name>
    <dbReference type="NCBI Taxonomy" id="1802525"/>
    <lineage>
        <taxon>Bacteria</taxon>
        <taxon>Candidatus Woeseibacteriota</taxon>
    </lineage>
</organism>
<comment type="caution">
    <text evidence="2">The sequence shown here is derived from an EMBL/GenBank/DDBJ whole genome shotgun (WGS) entry which is preliminary data.</text>
</comment>
<dbReference type="Gene3D" id="3.40.50.1820">
    <property type="entry name" value="alpha/beta hydrolase"/>
    <property type="match status" value="1"/>
</dbReference>
<name>A0A1F8C1X8_9BACT</name>
<dbReference type="InterPro" id="IPR029058">
    <property type="entry name" value="AB_hydrolase_fold"/>
</dbReference>
<proteinExistence type="predicted"/>
<dbReference type="Pfam" id="PF20408">
    <property type="entry name" value="Abhydrolase_11"/>
    <property type="match status" value="1"/>
</dbReference>
<reference evidence="2 3" key="1">
    <citation type="journal article" date="2016" name="Nat. Commun.">
        <title>Thousands of microbial genomes shed light on interconnected biogeochemical processes in an aquifer system.</title>
        <authorList>
            <person name="Anantharaman K."/>
            <person name="Brown C.T."/>
            <person name="Hug L.A."/>
            <person name="Sharon I."/>
            <person name="Castelle C.J."/>
            <person name="Probst A.J."/>
            <person name="Thomas B.C."/>
            <person name="Singh A."/>
            <person name="Wilkins M.J."/>
            <person name="Karaoz U."/>
            <person name="Brodie E.L."/>
            <person name="Williams K.H."/>
            <person name="Hubbard S.S."/>
            <person name="Banfield J.F."/>
        </authorList>
    </citation>
    <scope>NUCLEOTIDE SEQUENCE [LARGE SCALE GENOMIC DNA]</scope>
</reference>
<dbReference type="AlphaFoldDB" id="A0A1F8C1X8"/>
<dbReference type="InterPro" id="IPR046879">
    <property type="entry name" value="KANL3/Tex30_Abhydrolase"/>
</dbReference>
<evidence type="ECO:0000313" key="3">
    <source>
        <dbReference type="Proteomes" id="UP000178429"/>
    </source>
</evidence>
<protein>
    <recommendedName>
        <fullName evidence="1">KANL3/Tex30 alpha/beta hydrolase-like domain-containing protein</fullName>
    </recommendedName>
</protein>
<evidence type="ECO:0000259" key="1">
    <source>
        <dbReference type="Pfam" id="PF20408"/>
    </source>
</evidence>
<feature type="domain" description="KANL3/Tex30 alpha/beta hydrolase-like" evidence="1">
    <location>
        <begin position="20"/>
        <end position="192"/>
    </location>
</feature>
<gene>
    <name evidence="2" type="ORF">A2975_04285</name>
</gene>
<evidence type="ECO:0000313" key="2">
    <source>
        <dbReference type="EMBL" id="OGM70262.1"/>
    </source>
</evidence>